<comment type="caution">
    <text evidence="1">The sequence shown here is derived from an EMBL/GenBank/DDBJ whole genome shotgun (WGS) entry which is preliminary data.</text>
</comment>
<protein>
    <submittedName>
        <fullName evidence="1">Uncharacterized protein</fullName>
    </submittedName>
</protein>
<name>A0ACC3Z0J8_COLTU</name>
<organism evidence="1 2">
    <name type="scientific">Colletotrichum truncatum</name>
    <name type="common">Anthracnose fungus</name>
    <name type="synonym">Colletotrichum capsici</name>
    <dbReference type="NCBI Taxonomy" id="5467"/>
    <lineage>
        <taxon>Eukaryota</taxon>
        <taxon>Fungi</taxon>
        <taxon>Dikarya</taxon>
        <taxon>Ascomycota</taxon>
        <taxon>Pezizomycotina</taxon>
        <taxon>Sordariomycetes</taxon>
        <taxon>Hypocreomycetidae</taxon>
        <taxon>Glomerellales</taxon>
        <taxon>Glomerellaceae</taxon>
        <taxon>Colletotrichum</taxon>
        <taxon>Colletotrichum truncatum species complex</taxon>
    </lineage>
</organism>
<keyword evidence="2" id="KW-1185">Reference proteome</keyword>
<reference evidence="1 2" key="1">
    <citation type="journal article" date="2020" name="Phytopathology">
        <title>Genome Sequence Resources of Colletotrichum truncatum, C. plurivorum, C. musicola, and C. sojae: Four Species Pathogenic to Soybean (Glycine max).</title>
        <authorList>
            <person name="Rogerio F."/>
            <person name="Boufleur T.R."/>
            <person name="Ciampi-Guillardi M."/>
            <person name="Sukno S.A."/>
            <person name="Thon M.R."/>
            <person name="Massola Junior N.S."/>
            <person name="Baroncelli R."/>
        </authorList>
    </citation>
    <scope>NUCLEOTIDE SEQUENCE [LARGE SCALE GENOMIC DNA]</scope>
    <source>
        <strain evidence="1 2">CMES1059</strain>
    </source>
</reference>
<dbReference type="Proteomes" id="UP000805649">
    <property type="component" value="Unassembled WGS sequence"/>
</dbReference>
<sequence>MRCPGEQDPKKWGFKVDTPRQLHTPNVATRHACSLGSHGKVMHPRSRDGRHWHRMRRENKYYDNRNIGDDCNTHPRRNRRRTLLFDEFETFPRGPPYPADTPVRSTRDRDQHERRWDRRRWDGSEDMAMMHGAVVDDAGVGDYRRRRARSWERRSDPDDRVGEIDDHTEDSYGVGERMIVSRREDEGRRAARFGRI</sequence>
<evidence type="ECO:0000313" key="2">
    <source>
        <dbReference type="Proteomes" id="UP000805649"/>
    </source>
</evidence>
<accession>A0ACC3Z0J8</accession>
<proteinExistence type="predicted"/>
<dbReference type="EMBL" id="VUJX02000004">
    <property type="protein sequence ID" value="KAL0937608.1"/>
    <property type="molecule type" value="Genomic_DNA"/>
</dbReference>
<evidence type="ECO:0000313" key="1">
    <source>
        <dbReference type="EMBL" id="KAL0937608.1"/>
    </source>
</evidence>
<gene>
    <name evidence="1" type="ORF">CTRU02_207339</name>
</gene>